<name>N8ZL74_9GAMM</name>
<evidence type="ECO:0000259" key="1">
    <source>
        <dbReference type="Pfam" id="PF01844"/>
    </source>
</evidence>
<feature type="domain" description="HNH" evidence="1">
    <location>
        <begin position="107"/>
        <end position="151"/>
    </location>
</feature>
<dbReference type="GO" id="GO:0008270">
    <property type="term" value="F:zinc ion binding"/>
    <property type="evidence" value="ECO:0007669"/>
    <property type="project" value="InterPro"/>
</dbReference>
<dbReference type="HOGENOM" id="CLU_069622_0_0_6"/>
<protein>
    <recommendedName>
        <fullName evidence="1">HNH domain-containing protein</fullName>
    </recommendedName>
</protein>
<dbReference type="CDD" id="cd00085">
    <property type="entry name" value="HNHc"/>
    <property type="match status" value="1"/>
</dbReference>
<accession>N8ZL74</accession>
<dbReference type="InterPro" id="IPR002711">
    <property type="entry name" value="HNH"/>
</dbReference>
<sequence>MINLNSYSGDSILFLQEVINSKKRGKGEQFPFYKDRIKLLIPFLSNAYKVYDTAFTSNKLLYLAPLPSINANQKDDLLKLYKYGSKPFIRLKNAIISLPNDYELNTCQYCTINDVNTLDHIVPKECFPEFVVHPKNLIPVCSECNSYKSNKWVKGGNFEFINLYLHKLPYQQFLYVDLKYTNSTFSVKYFLKNTHNIDAILFNIIKNHYDNLKLLNRFQGKANQVISEFENTVRGSLIKLSLKDSLECAKATIVYEQSRLGMNHYENVLKLTLCSSLAFMEYCSDKGYK</sequence>
<evidence type="ECO:0000313" key="3">
    <source>
        <dbReference type="Proteomes" id="UP000013117"/>
    </source>
</evidence>
<dbReference type="Proteomes" id="UP000013117">
    <property type="component" value="Unassembled WGS sequence"/>
</dbReference>
<dbReference type="STRING" id="202952.GCA_000747725_01557"/>
<dbReference type="Pfam" id="PF01844">
    <property type="entry name" value="HNH"/>
    <property type="match status" value="1"/>
</dbReference>
<dbReference type="AlphaFoldDB" id="N8ZL74"/>
<dbReference type="EMBL" id="APPN01000079">
    <property type="protein sequence ID" value="ENV32503.1"/>
    <property type="molecule type" value="Genomic_DNA"/>
</dbReference>
<comment type="caution">
    <text evidence="2">The sequence shown here is derived from an EMBL/GenBank/DDBJ whole genome shotgun (WGS) entry which is preliminary data.</text>
</comment>
<dbReference type="OrthoDB" id="9816185at2"/>
<evidence type="ECO:0000313" key="2">
    <source>
        <dbReference type="EMBL" id="ENV32503.1"/>
    </source>
</evidence>
<gene>
    <name evidence="2" type="ORF">F960_03358</name>
</gene>
<dbReference type="GeneID" id="84210629"/>
<dbReference type="GO" id="GO:0004519">
    <property type="term" value="F:endonuclease activity"/>
    <property type="evidence" value="ECO:0007669"/>
    <property type="project" value="InterPro"/>
</dbReference>
<proteinExistence type="predicted"/>
<reference evidence="2 3" key="1">
    <citation type="submission" date="2013-02" db="EMBL/GenBank/DDBJ databases">
        <title>The Genome Sequence of Acinetobacter gerneri CIP 107464.</title>
        <authorList>
            <consortium name="The Broad Institute Genome Sequencing Platform"/>
            <consortium name="The Broad Institute Genome Sequencing Center for Infectious Disease"/>
            <person name="Cerqueira G."/>
            <person name="Feldgarden M."/>
            <person name="Courvalin P."/>
            <person name="Perichon B."/>
            <person name="Grillot-Courvalin C."/>
            <person name="Clermont D."/>
            <person name="Rocha E."/>
            <person name="Yoon E.-J."/>
            <person name="Nemec A."/>
            <person name="Walker B."/>
            <person name="Young S.K."/>
            <person name="Zeng Q."/>
            <person name="Gargeya S."/>
            <person name="Fitzgerald M."/>
            <person name="Haas B."/>
            <person name="Abouelleil A."/>
            <person name="Alvarado L."/>
            <person name="Arachchi H.M."/>
            <person name="Berlin A.M."/>
            <person name="Chapman S.B."/>
            <person name="Dewar J."/>
            <person name="Goldberg J."/>
            <person name="Griggs A."/>
            <person name="Gujja S."/>
            <person name="Hansen M."/>
            <person name="Howarth C."/>
            <person name="Imamovic A."/>
            <person name="Larimer J."/>
            <person name="McCowan C."/>
            <person name="Murphy C."/>
            <person name="Neiman D."/>
            <person name="Pearson M."/>
            <person name="Priest M."/>
            <person name="Roberts A."/>
            <person name="Saif S."/>
            <person name="Shea T."/>
            <person name="Sisk P."/>
            <person name="Sykes S."/>
            <person name="Wortman J."/>
            <person name="Nusbaum C."/>
            <person name="Birren B."/>
        </authorList>
    </citation>
    <scope>NUCLEOTIDE SEQUENCE [LARGE SCALE GENOMIC DNA]</scope>
    <source>
        <strain evidence="2 3">CIP 107464</strain>
    </source>
</reference>
<dbReference type="GO" id="GO:0003676">
    <property type="term" value="F:nucleic acid binding"/>
    <property type="evidence" value="ECO:0007669"/>
    <property type="project" value="InterPro"/>
</dbReference>
<dbReference type="RefSeq" id="WP_004867155.1">
    <property type="nucleotide sequence ID" value="NZ_ASYY01000080.1"/>
</dbReference>
<dbReference type="InterPro" id="IPR003615">
    <property type="entry name" value="HNH_nuc"/>
</dbReference>
<dbReference type="PATRIC" id="fig|1120926.3.peg.3253"/>
<keyword evidence="3" id="KW-1185">Reference proteome</keyword>
<organism evidence="2 3">
    <name type="scientific">Acinetobacter gerneri DSM 14967 = CIP 107464 = MTCC 9824</name>
    <dbReference type="NCBI Taxonomy" id="1120926"/>
    <lineage>
        <taxon>Bacteria</taxon>
        <taxon>Pseudomonadati</taxon>
        <taxon>Pseudomonadota</taxon>
        <taxon>Gammaproteobacteria</taxon>
        <taxon>Moraxellales</taxon>
        <taxon>Moraxellaceae</taxon>
        <taxon>Acinetobacter</taxon>
    </lineage>
</organism>
<dbReference type="Gene3D" id="1.10.30.50">
    <property type="match status" value="1"/>
</dbReference>